<keyword evidence="3" id="KW-1185">Reference proteome</keyword>
<dbReference type="InterPro" id="IPR012336">
    <property type="entry name" value="Thioredoxin-like_fold"/>
</dbReference>
<dbReference type="GO" id="GO:0004791">
    <property type="term" value="F:thioredoxin-disulfide reductase (NADPH) activity"/>
    <property type="evidence" value="ECO:0007669"/>
    <property type="project" value="TreeGrafter"/>
</dbReference>
<dbReference type="InterPro" id="IPR036249">
    <property type="entry name" value="Thioredoxin-like_sf"/>
</dbReference>
<dbReference type="PROSITE" id="PS00194">
    <property type="entry name" value="THIOREDOXIN_1"/>
    <property type="match status" value="1"/>
</dbReference>
<evidence type="ECO:0000259" key="1">
    <source>
        <dbReference type="PROSITE" id="PS51352"/>
    </source>
</evidence>
<dbReference type="PANTHER" id="PTHR46472">
    <property type="entry name" value="NUCLEOREDOXIN"/>
    <property type="match status" value="1"/>
</dbReference>
<dbReference type="InterPro" id="IPR013766">
    <property type="entry name" value="Thioredoxin_domain"/>
</dbReference>
<organism evidence="2 3">
    <name type="scientific">Chaetoceros tenuissimus</name>
    <dbReference type="NCBI Taxonomy" id="426638"/>
    <lineage>
        <taxon>Eukaryota</taxon>
        <taxon>Sar</taxon>
        <taxon>Stramenopiles</taxon>
        <taxon>Ochrophyta</taxon>
        <taxon>Bacillariophyta</taxon>
        <taxon>Coscinodiscophyceae</taxon>
        <taxon>Chaetocerotophycidae</taxon>
        <taxon>Chaetocerotales</taxon>
        <taxon>Chaetocerotaceae</taxon>
        <taxon>Chaetoceros</taxon>
    </lineage>
</organism>
<accession>A0AAD3D1Q9</accession>
<dbReference type="AlphaFoldDB" id="A0AAD3D1Q9"/>
<name>A0AAD3D1Q9_9STRA</name>
<gene>
    <name evidence="2" type="ORF">CTEN210_10985</name>
</gene>
<feature type="domain" description="Thioredoxin" evidence="1">
    <location>
        <begin position="1"/>
        <end position="139"/>
    </location>
</feature>
<dbReference type="GO" id="GO:0031397">
    <property type="term" value="P:negative regulation of protein ubiquitination"/>
    <property type="evidence" value="ECO:0007669"/>
    <property type="project" value="TreeGrafter"/>
</dbReference>
<dbReference type="GO" id="GO:0005634">
    <property type="term" value="C:nucleus"/>
    <property type="evidence" value="ECO:0007669"/>
    <property type="project" value="TreeGrafter"/>
</dbReference>
<protein>
    <recommendedName>
        <fullName evidence="1">Thioredoxin domain-containing protein</fullName>
    </recommendedName>
</protein>
<sequence length="216" mass="23776">MTKKPLLDMFGTDLLTSVSKTESTASVLKDKDLVLLYFSASWCPPCKQFTPMLISFYESVCKESNTEIILVSSDSTVEDFNGYFGIMPWKSLPATNSAAIKQKIADSLKIAGIPTLIVLDSNGDFISDTARNDVAAAGDDEEKQKALIQKWKETKAVPISEAELSSTGPQNIVIRGLLMLMKNPTYIIGLLYMFNKLMEKIKEMRADTGVENGGEL</sequence>
<comment type="caution">
    <text evidence="2">The sequence shown here is derived from an EMBL/GenBank/DDBJ whole genome shotgun (WGS) entry which is preliminary data.</text>
</comment>
<evidence type="ECO:0000313" key="2">
    <source>
        <dbReference type="EMBL" id="GFH54509.1"/>
    </source>
</evidence>
<evidence type="ECO:0000313" key="3">
    <source>
        <dbReference type="Proteomes" id="UP001054902"/>
    </source>
</evidence>
<dbReference type="Proteomes" id="UP001054902">
    <property type="component" value="Unassembled WGS sequence"/>
</dbReference>
<dbReference type="EMBL" id="BLLK01000047">
    <property type="protein sequence ID" value="GFH54509.1"/>
    <property type="molecule type" value="Genomic_DNA"/>
</dbReference>
<dbReference type="Gene3D" id="3.40.30.10">
    <property type="entry name" value="Glutaredoxin"/>
    <property type="match status" value="1"/>
</dbReference>
<dbReference type="SUPFAM" id="SSF52833">
    <property type="entry name" value="Thioredoxin-like"/>
    <property type="match status" value="1"/>
</dbReference>
<reference evidence="2 3" key="1">
    <citation type="journal article" date="2021" name="Sci. Rep.">
        <title>The genome of the diatom Chaetoceros tenuissimus carries an ancient integrated fragment of an extant virus.</title>
        <authorList>
            <person name="Hongo Y."/>
            <person name="Kimura K."/>
            <person name="Takaki Y."/>
            <person name="Yoshida Y."/>
            <person name="Baba S."/>
            <person name="Kobayashi G."/>
            <person name="Nagasaki K."/>
            <person name="Hano T."/>
            <person name="Tomaru Y."/>
        </authorList>
    </citation>
    <scope>NUCLEOTIDE SEQUENCE [LARGE SCALE GENOMIC DNA]</scope>
    <source>
        <strain evidence="2 3">NIES-3715</strain>
    </source>
</reference>
<dbReference type="PROSITE" id="PS51352">
    <property type="entry name" value="THIOREDOXIN_2"/>
    <property type="match status" value="1"/>
</dbReference>
<dbReference type="InterPro" id="IPR017937">
    <property type="entry name" value="Thioredoxin_CS"/>
</dbReference>
<proteinExistence type="predicted"/>
<dbReference type="Pfam" id="PF13905">
    <property type="entry name" value="Thioredoxin_8"/>
    <property type="match status" value="1"/>
</dbReference>
<dbReference type="GO" id="GO:0030178">
    <property type="term" value="P:negative regulation of Wnt signaling pathway"/>
    <property type="evidence" value="ECO:0007669"/>
    <property type="project" value="TreeGrafter"/>
</dbReference>
<dbReference type="PANTHER" id="PTHR46472:SF1">
    <property type="entry name" value="NUCLEOREDOXIN"/>
    <property type="match status" value="1"/>
</dbReference>